<dbReference type="SMART" id="SM00972">
    <property type="entry name" value="SCPU"/>
    <property type="match status" value="1"/>
</dbReference>
<proteinExistence type="predicted"/>
<name>A0A085K7P5_SPHYA</name>
<keyword evidence="6" id="KW-0946">Virion</keyword>
<keyword evidence="6" id="KW-0167">Capsid protein</keyword>
<dbReference type="EMBL" id="CP020925">
    <property type="protein sequence ID" value="ATP18446.1"/>
    <property type="molecule type" value="Genomic_DNA"/>
</dbReference>
<dbReference type="EMBL" id="CP033230">
    <property type="protein sequence ID" value="AYO78377.1"/>
    <property type="molecule type" value="Genomic_DNA"/>
</dbReference>
<dbReference type="PANTHER" id="PTHR37089:SF4">
    <property type="entry name" value="EXPORTED PROTEIN"/>
    <property type="match status" value="1"/>
</dbReference>
<evidence type="ECO:0000313" key="9">
    <source>
        <dbReference type="Proteomes" id="UP000280708"/>
    </source>
</evidence>
<reference evidence="4 7" key="1">
    <citation type="submission" date="2017-04" db="EMBL/GenBank/DDBJ databases">
        <title>Characterization, genome and methylation analysis of a phthalic acid esters degrading strain Sphingobium yanoikuyae SHJ.</title>
        <authorList>
            <person name="Feng L."/>
        </authorList>
    </citation>
    <scope>NUCLEOTIDE SEQUENCE [LARGE SCALE GENOMIC DNA]</scope>
    <source>
        <strain evidence="4 7">SHJ</strain>
    </source>
</reference>
<evidence type="ECO:0000313" key="6">
    <source>
        <dbReference type="EMBL" id="QJR03686.1"/>
    </source>
</evidence>
<dbReference type="AlphaFoldDB" id="A0A085K7P5"/>
<evidence type="ECO:0000256" key="1">
    <source>
        <dbReference type="SAM" id="SignalP"/>
    </source>
</evidence>
<reference evidence="5 9" key="3">
    <citation type="submission" date="2018-10" db="EMBL/GenBank/DDBJ databases">
        <title>Characterization and genome analysis of a novel bacterium Sphingobium yanoikuyae SJTF8 capable of degrading PAHs.</title>
        <authorList>
            <person name="Yin C."/>
            <person name="Xiong W."/>
            <person name="Liang R."/>
        </authorList>
    </citation>
    <scope>NUCLEOTIDE SEQUENCE [LARGE SCALE GENOMIC DNA]</scope>
    <source>
        <strain evidence="5 9">SJTF8</strain>
    </source>
</reference>
<evidence type="ECO:0000313" key="4">
    <source>
        <dbReference type="EMBL" id="ATP18446.1"/>
    </source>
</evidence>
<dbReference type="Pfam" id="PF05229">
    <property type="entry name" value="SCPU"/>
    <property type="match status" value="1"/>
</dbReference>
<dbReference type="RefSeq" id="WP_004208307.1">
    <property type="nucleotide sequence ID" value="NZ_CAIGKD010000010.1"/>
</dbReference>
<feature type="signal peptide" evidence="1">
    <location>
        <begin position="1"/>
        <end position="25"/>
    </location>
</feature>
<dbReference type="EMBL" id="CP053021">
    <property type="protein sequence ID" value="QJR03686.1"/>
    <property type="molecule type" value="Genomic_DNA"/>
</dbReference>
<dbReference type="InterPro" id="IPR053167">
    <property type="entry name" value="Spore_coat_component"/>
</dbReference>
<dbReference type="Proteomes" id="UP000502611">
    <property type="component" value="Chromosome"/>
</dbReference>
<feature type="domain" description="Spore coat protein U/FanG" evidence="2">
    <location>
        <begin position="29"/>
        <end position="161"/>
    </location>
</feature>
<dbReference type="Proteomes" id="UP000037029">
    <property type="component" value="Chromosome"/>
</dbReference>
<dbReference type="GeneID" id="57778518"/>
<evidence type="ECO:0000313" key="5">
    <source>
        <dbReference type="EMBL" id="AYO78377.1"/>
    </source>
</evidence>
<accession>A0A085K7P5</accession>
<evidence type="ECO:0000313" key="7">
    <source>
        <dbReference type="Proteomes" id="UP000037029"/>
    </source>
</evidence>
<evidence type="ECO:0000313" key="3">
    <source>
        <dbReference type="EMBL" id="ATI81503.1"/>
    </source>
</evidence>
<evidence type="ECO:0000313" key="10">
    <source>
        <dbReference type="Proteomes" id="UP000502611"/>
    </source>
</evidence>
<dbReference type="InterPro" id="IPR007893">
    <property type="entry name" value="Spore_coat_U/FanG"/>
</dbReference>
<evidence type="ECO:0000259" key="2">
    <source>
        <dbReference type="Pfam" id="PF05229"/>
    </source>
</evidence>
<evidence type="ECO:0000313" key="8">
    <source>
        <dbReference type="Proteomes" id="UP000219422"/>
    </source>
</evidence>
<feature type="chain" id="PRO_5015029079" evidence="1">
    <location>
        <begin position="26"/>
        <end position="165"/>
    </location>
</feature>
<reference evidence="6 10" key="4">
    <citation type="submission" date="2020-04" db="EMBL/GenBank/DDBJ databases">
        <title>The Whole Genome Analysis of High salt-tolerant Sphingobium yanoikuyae YC-XJ2 with Aryl organophosphorus flame retardants (aryl-OPFRs)-degrading capacity and characteristics of Related phosphotriesterase.</title>
        <authorList>
            <person name="Li X."/>
        </authorList>
    </citation>
    <scope>NUCLEOTIDE SEQUENCE [LARGE SCALE GENOMIC DNA]</scope>
    <source>
        <strain evidence="6 10">YC-XJ2</strain>
    </source>
</reference>
<keyword evidence="1" id="KW-0732">Signal</keyword>
<dbReference type="Proteomes" id="UP000280708">
    <property type="component" value="Chromosome"/>
</dbReference>
<gene>
    <name evidence="3" type="ORF">A6768_16880</name>
    <name evidence="4" type="ORF">BV87_08565</name>
    <name evidence="5" type="ORF">EBF16_16685</name>
    <name evidence="6" type="ORF">HH800_16750</name>
</gene>
<sequence length="165" mass="16491">MFRFKLAASLAAAALLTGLAGTAQAATTTTTFPVTATVIKACVVSATALAFGNYDPTATGPTDATSTLSVLCTVGTTYTVGLTAGTASGATVTTRKMSSGSNLLSYALYQDSAHTTNWGNTPATDTAAATAPVGTNALTVYGRITAGQNVPIGSYSDTITVNVVY</sequence>
<dbReference type="PANTHER" id="PTHR37089">
    <property type="entry name" value="PROTEIN U-RELATED"/>
    <property type="match status" value="1"/>
</dbReference>
<dbReference type="Proteomes" id="UP000219422">
    <property type="component" value="Chromosome"/>
</dbReference>
<reference evidence="3 8" key="2">
    <citation type="submission" date="2017-10" db="EMBL/GenBank/DDBJ databases">
        <title>Sphingobium yanoikuyae S72.</title>
        <authorList>
            <person name="Sanchez E."/>
            <person name="Bustos P."/>
            <person name="Mendoza P."/>
            <person name="Guo X."/>
            <person name="Mendoza A."/>
        </authorList>
    </citation>
    <scope>NUCLEOTIDE SEQUENCE [LARGE SCALE GENOMIC DNA]</scope>
    <source>
        <strain evidence="3 8">S72</strain>
    </source>
</reference>
<dbReference type="EMBL" id="CP023741">
    <property type="protein sequence ID" value="ATI81503.1"/>
    <property type="molecule type" value="Genomic_DNA"/>
</dbReference>
<organism evidence="6 10">
    <name type="scientific">Sphingobium yanoikuyae</name>
    <name type="common">Sphingomonas yanoikuyae</name>
    <dbReference type="NCBI Taxonomy" id="13690"/>
    <lineage>
        <taxon>Bacteria</taxon>
        <taxon>Pseudomonadati</taxon>
        <taxon>Pseudomonadota</taxon>
        <taxon>Alphaproteobacteria</taxon>
        <taxon>Sphingomonadales</taxon>
        <taxon>Sphingomonadaceae</taxon>
        <taxon>Sphingobium</taxon>
    </lineage>
</organism>
<protein>
    <submittedName>
        <fullName evidence="3">SCPU domain-containing protein</fullName>
    </submittedName>
    <submittedName>
        <fullName evidence="4 6">Spore coat protein</fullName>
    </submittedName>
</protein>
<dbReference type="KEGG" id="sya:A6768_16880"/>